<evidence type="ECO:0000313" key="3">
    <source>
        <dbReference type="Ensembl" id="ENSCMUP00000018517.2"/>
    </source>
</evidence>
<reference evidence="3" key="3">
    <citation type="submission" date="2025-09" db="UniProtKB">
        <authorList>
            <consortium name="Ensembl"/>
        </authorList>
    </citation>
    <scope>IDENTIFICATION</scope>
</reference>
<feature type="transmembrane region" description="Helical" evidence="2">
    <location>
        <begin position="1072"/>
        <end position="1096"/>
    </location>
</feature>
<feature type="compositionally biased region" description="Polar residues" evidence="1">
    <location>
        <begin position="1662"/>
        <end position="1679"/>
    </location>
</feature>
<feature type="region of interest" description="Disordered" evidence="1">
    <location>
        <begin position="1336"/>
        <end position="1439"/>
    </location>
</feature>
<proteinExistence type="predicted"/>
<reference evidence="4" key="1">
    <citation type="submission" date="2019-10" db="EMBL/GenBank/DDBJ databases">
        <title>Corvus moneduloides (New Caledonian crow) genome, bCorMon1, primary haplotype.</title>
        <authorList>
            <person name="Rutz C."/>
            <person name="Fungtammasan C."/>
            <person name="Mountcastle J."/>
            <person name="Formenti G."/>
            <person name="Chow W."/>
            <person name="Howe K."/>
            <person name="Steele M.P."/>
            <person name="Fernandes J."/>
            <person name="Gilbert M.T.P."/>
            <person name="Fedrigo O."/>
            <person name="Jarvis E.D."/>
            <person name="Gemmell N."/>
        </authorList>
    </citation>
    <scope>NUCLEOTIDE SEQUENCE [LARGE SCALE GENOMIC DNA]</scope>
</reference>
<dbReference type="OMA" id="RYPQGSP"/>
<feature type="compositionally biased region" description="Polar residues" evidence="1">
    <location>
        <begin position="1691"/>
        <end position="1708"/>
    </location>
</feature>
<feature type="region of interest" description="Disordered" evidence="1">
    <location>
        <begin position="1560"/>
        <end position="1587"/>
    </location>
</feature>
<reference evidence="3" key="2">
    <citation type="submission" date="2025-08" db="UniProtKB">
        <authorList>
            <consortium name="Ensembl"/>
        </authorList>
    </citation>
    <scope>IDENTIFICATION</scope>
</reference>
<keyword evidence="2" id="KW-0472">Membrane</keyword>
<dbReference type="Ensembl" id="ENSCMUT00000019883.2">
    <property type="protein sequence ID" value="ENSCMUP00000018517.2"/>
    <property type="gene ID" value="ENSCMUG00000011161.2"/>
</dbReference>
<protein>
    <submittedName>
        <fullName evidence="3">KIAA1549 like</fullName>
    </submittedName>
</protein>
<evidence type="ECO:0000256" key="1">
    <source>
        <dbReference type="SAM" id="MobiDB-lite"/>
    </source>
</evidence>
<feature type="compositionally biased region" description="Polar residues" evidence="1">
    <location>
        <begin position="1181"/>
        <end position="1206"/>
    </location>
</feature>
<dbReference type="InterPro" id="IPR024606">
    <property type="entry name" value="KIAA1549"/>
</dbReference>
<keyword evidence="2" id="KW-0812">Transmembrane</keyword>
<dbReference type="PANTHER" id="PTHR21590:SF3">
    <property type="entry name" value="UPF0606 PROTEIN KIAA1549L"/>
    <property type="match status" value="1"/>
</dbReference>
<keyword evidence="4" id="KW-1185">Reference proteome</keyword>
<feature type="region of interest" description="Disordered" evidence="1">
    <location>
        <begin position="1658"/>
        <end position="1708"/>
    </location>
</feature>
<evidence type="ECO:0000313" key="4">
    <source>
        <dbReference type="Proteomes" id="UP000694553"/>
    </source>
</evidence>
<feature type="compositionally biased region" description="Polar residues" evidence="1">
    <location>
        <begin position="1430"/>
        <end position="1439"/>
    </location>
</feature>
<organism evidence="3 4">
    <name type="scientific">Corvus moneduloides</name>
    <name type="common">New Caledonian crow</name>
    <dbReference type="NCBI Taxonomy" id="1196302"/>
    <lineage>
        <taxon>Eukaryota</taxon>
        <taxon>Metazoa</taxon>
        <taxon>Chordata</taxon>
        <taxon>Craniata</taxon>
        <taxon>Vertebrata</taxon>
        <taxon>Euteleostomi</taxon>
        <taxon>Archelosauria</taxon>
        <taxon>Archosauria</taxon>
        <taxon>Dinosauria</taxon>
        <taxon>Saurischia</taxon>
        <taxon>Theropoda</taxon>
        <taxon>Coelurosauria</taxon>
        <taxon>Aves</taxon>
        <taxon>Neognathae</taxon>
        <taxon>Neoaves</taxon>
        <taxon>Telluraves</taxon>
        <taxon>Australaves</taxon>
        <taxon>Passeriformes</taxon>
        <taxon>Corvoidea</taxon>
        <taxon>Corvidae</taxon>
        <taxon>Corvus</taxon>
    </lineage>
</organism>
<dbReference type="Proteomes" id="UP000694553">
    <property type="component" value="Unassembled WGS sequence"/>
</dbReference>
<feature type="region of interest" description="Disordered" evidence="1">
    <location>
        <begin position="455"/>
        <end position="482"/>
    </location>
</feature>
<dbReference type="PANTHER" id="PTHR21590">
    <property type="entry name" value="SEA DOMAIN-CONTAINING PROTEIN"/>
    <property type="match status" value="1"/>
</dbReference>
<accession>A0A8U7M1F1</accession>
<evidence type="ECO:0000256" key="2">
    <source>
        <dbReference type="SAM" id="Phobius"/>
    </source>
</evidence>
<feature type="region of interest" description="Disordered" evidence="1">
    <location>
        <begin position="1150"/>
        <end position="1226"/>
    </location>
</feature>
<keyword evidence="2" id="KW-1133">Transmembrane helix</keyword>
<accession>A0A8C3E9L1</accession>
<sequence length="1739" mass="188599">MPMNFNANNVLHYGTQLSKVSPGIPTCTVAIGSRILGTVLEMAMTALDLAPVPLITSTIGFSKPEPGTTNTSATSVFVTAYLPPGDAESSDVTVNEDRKMRVPTLVTPHAEYSSPRALNHLTFGQTLHSVDKKPLASVMPPTWGTLPPSLVFMITVMDSHSSGSSRILNADSESNLDPVSTPEVVTSASTWTNKALISAAGISIPSVKTSVQMEIREIAPSTFPLEKEYHAPYSVVSNLQNKIHTNKQPLSSTPSANYTYASYSQNISNLPFAEKNNFSELVADVFVLKTSPVQYSSLATALTMSDPLQKEHGSMAEDIADFFTVGDAPINIHNKAPLHLHVPPVSAAGVLPSSLESQTSDAGNDWNVRHSTVLAFQLTDNLTTSAPNRSSATLSTLPARSPCPVTKPSGLTLLNSFISEDTCSGNFPEFADNQLESCGYLVMADKNPAMFSEEEWDTSATSHSLAPSNISNKAPKGTPLQTPATSALQSVIITSVHASPTQIESPSLSTTNFTHSVLTVLSGVSSGAIPTVETSEAKPLTRKSSPASPVPASSFFSLGTENTPLPSVMALSTPILTLTKNNTATKLTSDLSSVGTQADFPFATRNMTASPVDVPVMLITPKSSTATASTLAPTAHVPRQIETTVTDTQKFPSSDITKTPTPYPLTMTAALTSITASAKTTRLPPSPVELTPAPPETTAAAAFANMTAAPSLDCRLSANTMVKTVLFLNTRRMMISNAFRESVRKGLNQVLRQAFHQNVSAQVEILEQSSNLTVGYYVTRGRLVFMPAAVIEKLLAYGVSNATLDMKQHVPHLQAVVALALPWQPPPAYHFQLKTELQFVGQTDNIQSCKFVQTMEQRLQRAFQDAERKVLNTSNNLTVQILNTSNVSQAVTLFYVVKNQSTTLNGTISSNLLNQLSAELVGFYLTYPPLTIAESLEYPNLDVSESTRDYWVITVIQGVDIALLGLNNQSFARLMEQRLAPLFMMSHQQGRRFRRATTVGSYTVQMVKIQRIPGPKEPAELTYYTLYNGKPLLGTAAAKILSTVDSQRMALTLGYVIQVQADPVVKNPPNNLWIIAAVLAPIAVVTVIIIIITAVLCRKNKNDFKPDTMMNLPQRAKPVQGFDYAKQHLGQQGAEDEVLPVTQETVILPLPVRDAPASQERETTQDGSTIKTAKSNETRKSQSPSQNGSILSNGSGKPSSGRSSLQKVMAPQKVAKDEGRKRNVAVSDDEEGGILFDNIAKSAIDPFDTSSGSVQLIAIKPVALPAVHAASERSQESAIINGEVNKALKQKSDIEHYRNKLRLKAKRKGYYDFPQVDNSKGLTDRKRMYEKNQKELDHILDPDADVSSPFAESKNRQPLKNSVYRSRQSLNSPSPGETEMDLLVTRERPRRGIRNSGYDTEPEIIEETNVDRINEPRNYSRSRQAKGHSETSTLSSQPSIDEVRQQMHMLLEEAFSLASAGHGGQPRQDAYGSAPHLPYSEVVTSAPGTMTRPRAGVQWVPTYRPEMYQYSLPRPAYRFSQLPEMVMGSPPPPVPPRTGPVAVASLRRSTSDIGSKVRIPEASGADQAQHHDQTPFAPGSRAPMSVGPLDQSAFHSGNTVPAVFAIPANRPGFTGYFIPTPPTAYRNQAWMPYAGENELPGQWADSVPLPGYIEAYPRPRYQHSSPSRLPRQYSQQGSLHPSLEQAPLASTAASQQSLTDNDPSDAPLTNISTAALVKAIREEVAKLAKKQTDMFEFQV</sequence>
<name>A0A8C3E9L1_CORMO</name>
<gene>
    <name evidence="3" type="primary">KIAA1549L</name>
</gene>
<feature type="compositionally biased region" description="Polar residues" evidence="1">
    <location>
        <begin position="458"/>
        <end position="472"/>
    </location>
</feature>
<feature type="compositionally biased region" description="Polar residues" evidence="1">
    <location>
        <begin position="1356"/>
        <end position="1375"/>
    </location>
</feature>
<dbReference type="Pfam" id="PF12877">
    <property type="entry name" value="KIAA1549"/>
    <property type="match status" value="1"/>
</dbReference>